<feature type="transmembrane region" description="Helical" evidence="2">
    <location>
        <begin position="93"/>
        <end position="112"/>
    </location>
</feature>
<dbReference type="EC" id="7.1.1.-" evidence="2"/>
<keyword evidence="3" id="KW-0830">Ubiquinone</keyword>
<feature type="transmembrane region" description="Helical" evidence="2">
    <location>
        <begin position="57"/>
        <end position="81"/>
    </location>
</feature>
<dbReference type="PANTHER" id="PTHR33269:SF17">
    <property type="entry name" value="NADH-UBIQUINONE OXIDOREDUCTASE CHAIN 6"/>
    <property type="match status" value="1"/>
</dbReference>
<dbReference type="AlphaFoldDB" id="A0A2U8BRD2"/>
<accession>A0A2U8BRD2</accession>
<dbReference type="Pfam" id="PF00499">
    <property type="entry name" value="Oxidored_q3"/>
    <property type="match status" value="1"/>
</dbReference>
<dbReference type="PANTHER" id="PTHR33269">
    <property type="entry name" value="NADH-UBIQUINONE OXIDOREDUCTASE CHAIN 6"/>
    <property type="match status" value="1"/>
</dbReference>
<keyword evidence="2" id="KW-1133">Transmembrane helix</keyword>
<name>A0A2U8BRD2_9RICK</name>
<evidence type="ECO:0000313" key="3">
    <source>
        <dbReference type="EMBL" id="AWD32904.1"/>
    </source>
</evidence>
<dbReference type="Gene3D" id="1.20.120.1200">
    <property type="entry name" value="NADH-ubiquinone/plastoquinone oxidoreductase chain 6, subunit NuoJ"/>
    <property type="match status" value="1"/>
</dbReference>
<keyword evidence="2" id="KW-1003">Cell membrane</keyword>
<protein>
    <recommendedName>
        <fullName evidence="2">NADH-quinone oxidoreductase subunit J</fullName>
        <ecNumber evidence="2">7.1.1.-</ecNumber>
    </recommendedName>
</protein>
<comment type="subcellular location">
    <subcellularLocation>
        <location evidence="2">Cell membrane</location>
        <topology evidence="2">Multi-pass membrane protein</topology>
    </subcellularLocation>
</comment>
<feature type="transmembrane region" description="Helical" evidence="2">
    <location>
        <begin position="6"/>
        <end position="24"/>
    </location>
</feature>
<evidence type="ECO:0000256" key="1">
    <source>
        <dbReference type="ARBA" id="ARBA00005698"/>
    </source>
</evidence>
<dbReference type="GO" id="GO:0005886">
    <property type="term" value="C:plasma membrane"/>
    <property type="evidence" value="ECO:0007669"/>
    <property type="project" value="UniProtKB-SubCell"/>
</dbReference>
<reference evidence="3 4" key="1">
    <citation type="journal article" date="2018" name="Genome Biol. Evol.">
        <title>The Genome Sequence of "Candidatus Fokinia solitaria": Insights on Reductive Evolution in Rickettsiales.</title>
        <authorList>
            <person name="Floriano A.M."/>
            <person name="Castelli M."/>
            <person name="Krenek S."/>
            <person name="Berendonk T.U."/>
            <person name="Bazzocchi C."/>
            <person name="Petroni G."/>
            <person name="Sassera D."/>
        </authorList>
    </citation>
    <scope>NUCLEOTIDE SEQUENCE [LARGE SCALE GENOMIC DNA]</scope>
    <source>
        <strain evidence="3">Rio ETE_ALG 3VII</strain>
    </source>
</reference>
<comment type="catalytic activity">
    <reaction evidence="2">
        <text>a quinone + NADH + 5 H(+)(in) = a quinol + NAD(+) + 4 H(+)(out)</text>
        <dbReference type="Rhea" id="RHEA:57888"/>
        <dbReference type="ChEBI" id="CHEBI:15378"/>
        <dbReference type="ChEBI" id="CHEBI:24646"/>
        <dbReference type="ChEBI" id="CHEBI:57540"/>
        <dbReference type="ChEBI" id="CHEBI:57945"/>
        <dbReference type="ChEBI" id="CHEBI:132124"/>
    </reaction>
</comment>
<feature type="transmembrane region" description="Helical" evidence="2">
    <location>
        <begin position="31"/>
        <end position="51"/>
    </location>
</feature>
<evidence type="ECO:0000256" key="2">
    <source>
        <dbReference type="RuleBase" id="RU004429"/>
    </source>
</evidence>
<keyword evidence="2" id="KW-0520">NAD</keyword>
<dbReference type="InterPro" id="IPR001457">
    <property type="entry name" value="NADH_UbQ/plastoQ_OxRdtase_su6"/>
</dbReference>
<comment type="function">
    <text evidence="2">NDH-1 shuttles electrons from NADH, via FMN and iron-sulfur (Fe-S) centers, to quinones in the respiratory chain. Couples the redox reaction to proton translocation (for every two electrons transferred, four hydrogen ions are translocated across the cytoplasmic membrane), and thus conserves the redox energy in a proton gradient.</text>
</comment>
<keyword evidence="2" id="KW-0874">Quinone</keyword>
<gene>
    <name evidence="3" type="ORF">Fsol_00093</name>
</gene>
<sequence length="199" mass="21861">MSPTILSADFLFVCISSTIILCLAYTVISSVLVYTTLGVILAFVGTSFLYIMMGAEYLAFMLLIVYVGAIAVLFLFAIVGMSQESEMHEKSKIALWPFLGVVPLLCVNVYLLNIEGEVKQPKVFKATEIGIALYDSHYQYVILIGFILLIATIGAVLLCIKHSSTIKSQSMWKQYISKHSVKLVTPKSGSGVSIDRDSK</sequence>
<comment type="similarity">
    <text evidence="1 2">Belongs to the complex I subunit 6 family.</text>
</comment>
<keyword evidence="2" id="KW-0472">Membrane</keyword>
<keyword evidence="2" id="KW-0812">Transmembrane</keyword>
<proteinExistence type="inferred from homology"/>
<keyword evidence="4" id="KW-1185">Reference proteome</keyword>
<dbReference type="KEGG" id="fso:Fsol_00093"/>
<dbReference type="GO" id="GO:0008137">
    <property type="term" value="F:NADH dehydrogenase (ubiquinone) activity"/>
    <property type="evidence" value="ECO:0007669"/>
    <property type="project" value="UniProtKB-UniRule"/>
</dbReference>
<feature type="transmembrane region" description="Helical" evidence="2">
    <location>
        <begin position="140"/>
        <end position="160"/>
    </location>
</feature>
<dbReference type="InterPro" id="IPR042106">
    <property type="entry name" value="Nuo/plastoQ_OxRdtase_6_NuoJ"/>
</dbReference>
<dbReference type="EMBL" id="CP025989">
    <property type="protein sequence ID" value="AWD32904.1"/>
    <property type="molecule type" value="Genomic_DNA"/>
</dbReference>
<organism evidence="3 4">
    <name type="scientific">Candidatus Fokinia solitaria</name>
    <dbReference type="NCBI Taxonomy" id="1802984"/>
    <lineage>
        <taxon>Bacteria</taxon>
        <taxon>Pseudomonadati</taxon>
        <taxon>Pseudomonadota</taxon>
        <taxon>Alphaproteobacteria</taxon>
        <taxon>Rickettsiales</taxon>
        <taxon>Candidatus Midichloriaceae</taxon>
        <taxon>Candidatus Fokinia</taxon>
    </lineage>
</organism>
<dbReference type="GO" id="GO:0048038">
    <property type="term" value="F:quinone binding"/>
    <property type="evidence" value="ECO:0007669"/>
    <property type="project" value="UniProtKB-UniRule"/>
</dbReference>
<dbReference type="Proteomes" id="UP000244519">
    <property type="component" value="Chromosome"/>
</dbReference>
<evidence type="ECO:0000313" key="4">
    <source>
        <dbReference type="Proteomes" id="UP000244519"/>
    </source>
</evidence>